<gene>
    <name evidence="2" type="ORF">SAMN06297251_12337</name>
</gene>
<evidence type="ECO:0000313" key="3">
    <source>
        <dbReference type="Proteomes" id="UP000192656"/>
    </source>
</evidence>
<dbReference type="EMBL" id="FWXR01000023">
    <property type="protein sequence ID" value="SMD06866.1"/>
    <property type="molecule type" value="Genomic_DNA"/>
</dbReference>
<dbReference type="SUPFAM" id="SSF110849">
    <property type="entry name" value="ParB/Sulfiredoxin"/>
    <property type="match status" value="1"/>
</dbReference>
<dbReference type="STRING" id="937218.SAMN06297251_12337"/>
<feature type="domain" description="ParB-like N-terminal" evidence="1">
    <location>
        <begin position="38"/>
        <end position="129"/>
    </location>
</feature>
<sequence>MNIHINQTEKLALAYADNQKAIATLEALRTDFRADLPTSLPVRSIIELKLFSHRSGLNEYHVQQLKRLVANDTALDPILILPLGGMFFLVDGHHRLAAYAALGRTSAIPVAYFDGSPREALTHSLEVNSRLSLTLDNQQRQNGAWKLVRIGGFTSKEIIKATGILKPQVTIMRKALQMLGEDANGYEEWWAARKAAKGESGANTADFDPDAELEEQSDVAADRMARAFSTHLADRPRLMAMTLEKYMGRRLGELVQYLSEYVDGDQEYDDDDLVPF</sequence>
<dbReference type="Proteomes" id="UP000192656">
    <property type="component" value="Unassembled WGS sequence"/>
</dbReference>
<dbReference type="OrthoDB" id="7353482at2"/>
<dbReference type="CDD" id="cd16387">
    <property type="entry name" value="ParB_N_Srx"/>
    <property type="match status" value="1"/>
</dbReference>
<dbReference type="SMART" id="SM00470">
    <property type="entry name" value="ParB"/>
    <property type="match status" value="1"/>
</dbReference>
<dbReference type="AlphaFoldDB" id="A0A1W2EBZ9"/>
<dbReference type="InterPro" id="IPR036086">
    <property type="entry name" value="ParB/Sulfiredoxin_sf"/>
</dbReference>
<protein>
    <submittedName>
        <fullName evidence="2">Chromosome segregation protein Spo0J, contains ParB-like nuclease domain</fullName>
    </submittedName>
</protein>
<keyword evidence="3" id="KW-1185">Reference proteome</keyword>
<organism evidence="2 3">
    <name type="scientific">Fulvimarina manganoxydans</name>
    <dbReference type="NCBI Taxonomy" id="937218"/>
    <lineage>
        <taxon>Bacteria</taxon>
        <taxon>Pseudomonadati</taxon>
        <taxon>Pseudomonadota</taxon>
        <taxon>Alphaproteobacteria</taxon>
        <taxon>Hyphomicrobiales</taxon>
        <taxon>Aurantimonadaceae</taxon>
        <taxon>Fulvimarina</taxon>
    </lineage>
</organism>
<name>A0A1W2EBZ9_9HYPH</name>
<proteinExistence type="predicted"/>
<evidence type="ECO:0000313" key="2">
    <source>
        <dbReference type="EMBL" id="SMD06866.1"/>
    </source>
</evidence>
<dbReference type="InterPro" id="IPR003115">
    <property type="entry name" value="ParB_N"/>
</dbReference>
<evidence type="ECO:0000259" key="1">
    <source>
        <dbReference type="SMART" id="SM00470"/>
    </source>
</evidence>
<dbReference type="Gene3D" id="3.90.1530.10">
    <property type="entry name" value="Conserved hypothetical protein from pyrococcus furiosus pfu- 392566-001, ParB domain"/>
    <property type="match status" value="1"/>
</dbReference>
<dbReference type="Pfam" id="PF02195">
    <property type="entry name" value="ParB_N"/>
    <property type="match status" value="1"/>
</dbReference>
<reference evidence="2 3" key="1">
    <citation type="submission" date="2017-04" db="EMBL/GenBank/DDBJ databases">
        <authorList>
            <person name="Afonso C.L."/>
            <person name="Miller P.J."/>
            <person name="Scott M.A."/>
            <person name="Spackman E."/>
            <person name="Goraichik I."/>
            <person name="Dimitrov K.M."/>
            <person name="Suarez D.L."/>
            <person name="Swayne D.E."/>
        </authorList>
    </citation>
    <scope>NUCLEOTIDE SEQUENCE [LARGE SCALE GENOMIC DNA]</scope>
    <source>
        <strain evidence="2 3">CGMCC 1.10972</strain>
    </source>
</reference>
<dbReference type="RefSeq" id="WP_084412094.1">
    <property type="nucleotide sequence ID" value="NZ_FWXR01000023.1"/>
</dbReference>
<accession>A0A1W2EBZ9</accession>